<proteinExistence type="predicted"/>
<protein>
    <submittedName>
        <fullName evidence="2">Type IV conjugative transfer system protein TraL</fullName>
    </submittedName>
</protein>
<sequence>MNQVEIPRFVDSQLQFFWWEMDEFLVAASVLGLSIIMHLVWLAFLGIPSLVKLLKMFKNSSLPGGLLHIAYWTGVSGMNRLFDDGLIRGFYK</sequence>
<dbReference type="GO" id="GO:0019867">
    <property type="term" value="C:outer membrane"/>
    <property type="evidence" value="ECO:0007669"/>
    <property type="project" value="InterPro"/>
</dbReference>
<organism evidence="2 3">
    <name type="scientific">Ferrovum myxofaciens</name>
    <dbReference type="NCBI Taxonomy" id="416213"/>
    <lineage>
        <taxon>Bacteria</taxon>
        <taxon>Pseudomonadati</taxon>
        <taxon>Pseudomonadota</taxon>
        <taxon>Betaproteobacteria</taxon>
        <taxon>Ferrovales</taxon>
        <taxon>Ferrovaceae</taxon>
        <taxon>Ferrovum</taxon>
    </lineage>
</organism>
<evidence type="ECO:0000313" key="3">
    <source>
        <dbReference type="Proteomes" id="UP000683551"/>
    </source>
</evidence>
<accession>A0A9E6MYH0</accession>
<dbReference type="EMBL" id="CP071137">
    <property type="protein sequence ID" value="QWY77778.1"/>
    <property type="molecule type" value="Genomic_DNA"/>
</dbReference>
<dbReference type="Proteomes" id="UP000683551">
    <property type="component" value="Chromosome"/>
</dbReference>
<dbReference type="InterPro" id="IPR009838">
    <property type="entry name" value="T4SS_TraL"/>
</dbReference>
<feature type="transmembrane region" description="Helical" evidence="1">
    <location>
        <begin position="24"/>
        <end position="51"/>
    </location>
</feature>
<name>A0A9E6MYH0_9PROT</name>
<dbReference type="Pfam" id="PF07178">
    <property type="entry name" value="TraL"/>
    <property type="match status" value="1"/>
</dbReference>
<dbReference type="RefSeq" id="WP_273145217.1">
    <property type="nucleotide sequence ID" value="NZ_CP053675.1"/>
</dbReference>
<dbReference type="AlphaFoldDB" id="A0A9E6MYH0"/>
<evidence type="ECO:0000256" key="1">
    <source>
        <dbReference type="SAM" id="Phobius"/>
    </source>
</evidence>
<evidence type="ECO:0000313" key="2">
    <source>
        <dbReference type="EMBL" id="QWY77778.1"/>
    </source>
</evidence>
<dbReference type="NCBIfam" id="TIGR02762">
    <property type="entry name" value="TraL_TIGR"/>
    <property type="match status" value="1"/>
</dbReference>
<keyword evidence="1" id="KW-0472">Membrane</keyword>
<keyword evidence="1" id="KW-0812">Transmembrane</keyword>
<gene>
    <name evidence="2" type="primary">traL</name>
    <name evidence="2" type="ORF">JZL65_01440</name>
</gene>
<reference evidence="2" key="1">
    <citation type="submission" date="2021-02" db="EMBL/GenBank/DDBJ databases">
        <title>Comparative genomics of Ferrovum myxofaciens strains, predominant extremophile bacteria forming large biofilm stalactites in acid mine ecosystems.</title>
        <authorList>
            <person name="Burkartova K."/>
            <person name="Ridl J."/>
            <person name="Pajer P."/>
            <person name="Falteisek L."/>
        </authorList>
    </citation>
    <scope>NUCLEOTIDE SEQUENCE</scope>
    <source>
        <strain evidence="2">MI1III</strain>
    </source>
</reference>
<keyword evidence="1" id="KW-1133">Transmembrane helix</keyword>